<evidence type="ECO:0000313" key="2">
    <source>
        <dbReference type="Proteomes" id="UP001054945"/>
    </source>
</evidence>
<name>A0AAV4RT82_CAEEX</name>
<gene>
    <name evidence="1" type="ORF">CEXT_513701</name>
</gene>
<protein>
    <submittedName>
        <fullName evidence="1">Uncharacterized protein</fullName>
    </submittedName>
</protein>
<organism evidence="1 2">
    <name type="scientific">Caerostris extrusa</name>
    <name type="common">Bark spider</name>
    <name type="synonym">Caerostris bankana</name>
    <dbReference type="NCBI Taxonomy" id="172846"/>
    <lineage>
        <taxon>Eukaryota</taxon>
        <taxon>Metazoa</taxon>
        <taxon>Ecdysozoa</taxon>
        <taxon>Arthropoda</taxon>
        <taxon>Chelicerata</taxon>
        <taxon>Arachnida</taxon>
        <taxon>Araneae</taxon>
        <taxon>Araneomorphae</taxon>
        <taxon>Entelegynae</taxon>
        <taxon>Araneoidea</taxon>
        <taxon>Araneidae</taxon>
        <taxon>Caerostris</taxon>
    </lineage>
</organism>
<dbReference type="AlphaFoldDB" id="A0AAV4RT82"/>
<proteinExistence type="predicted"/>
<dbReference type="EMBL" id="BPLR01008388">
    <property type="protein sequence ID" value="GIY24344.1"/>
    <property type="molecule type" value="Genomic_DNA"/>
</dbReference>
<dbReference type="Proteomes" id="UP001054945">
    <property type="component" value="Unassembled WGS sequence"/>
</dbReference>
<keyword evidence="2" id="KW-1185">Reference proteome</keyword>
<evidence type="ECO:0000313" key="1">
    <source>
        <dbReference type="EMBL" id="GIY24344.1"/>
    </source>
</evidence>
<comment type="caution">
    <text evidence="1">The sequence shown here is derived from an EMBL/GenBank/DDBJ whole genome shotgun (WGS) entry which is preliminary data.</text>
</comment>
<sequence length="98" mass="11561">MIAGIRYLFPKLLLHLLYRNHRYVGHPNPEFLRVIYARHKFYVSYTENYRKGADEDHALSTPGPSWISRKCKLCGARAKEFAFMYDANDCFWSIILMG</sequence>
<accession>A0AAV4RT82</accession>
<reference evidence="1 2" key="1">
    <citation type="submission" date="2021-06" db="EMBL/GenBank/DDBJ databases">
        <title>Caerostris extrusa draft genome.</title>
        <authorList>
            <person name="Kono N."/>
            <person name="Arakawa K."/>
        </authorList>
    </citation>
    <scope>NUCLEOTIDE SEQUENCE [LARGE SCALE GENOMIC DNA]</scope>
</reference>